<dbReference type="InterPro" id="IPR051786">
    <property type="entry name" value="ASN_synthetase/amidase"/>
</dbReference>
<dbReference type="PIRSF" id="PIRSF001589">
    <property type="entry name" value="Asn_synthetase_glu-h"/>
    <property type="match status" value="1"/>
</dbReference>
<dbReference type="InterPro" id="IPR029055">
    <property type="entry name" value="Ntn_hydrolases_N"/>
</dbReference>
<dbReference type="RefSeq" id="WP_202749462.1">
    <property type="nucleotide sequence ID" value="NZ_JAESWC010000008.1"/>
</dbReference>
<dbReference type="Pfam" id="PF00733">
    <property type="entry name" value="Asn_synthase"/>
    <property type="match status" value="1"/>
</dbReference>
<keyword evidence="10" id="KW-0436">Ligase</keyword>
<dbReference type="PANTHER" id="PTHR43284">
    <property type="entry name" value="ASPARAGINE SYNTHETASE (GLUTAMINE-HYDROLYZING)"/>
    <property type="match status" value="1"/>
</dbReference>
<keyword evidence="5" id="KW-0067">ATP-binding</keyword>
<evidence type="ECO:0000259" key="9">
    <source>
        <dbReference type="PROSITE" id="PS51278"/>
    </source>
</evidence>
<evidence type="ECO:0000256" key="4">
    <source>
        <dbReference type="ARBA" id="ARBA00022741"/>
    </source>
</evidence>
<dbReference type="Proteomes" id="UP000632377">
    <property type="component" value="Unassembled WGS sequence"/>
</dbReference>
<proteinExistence type="inferred from homology"/>
<keyword evidence="4" id="KW-0547">Nucleotide-binding</keyword>
<dbReference type="SUPFAM" id="SSF56235">
    <property type="entry name" value="N-terminal nucleophile aminohydrolases (Ntn hydrolases)"/>
    <property type="match status" value="1"/>
</dbReference>
<dbReference type="InterPro" id="IPR033738">
    <property type="entry name" value="AsnB_N"/>
</dbReference>
<keyword evidence="6" id="KW-0061">Asparagine biosynthesis</keyword>
<dbReference type="PROSITE" id="PS51278">
    <property type="entry name" value="GATASE_TYPE_2"/>
    <property type="match status" value="1"/>
</dbReference>
<dbReference type="InterPro" id="IPR006426">
    <property type="entry name" value="Asn_synth_AEB"/>
</dbReference>
<evidence type="ECO:0000256" key="6">
    <source>
        <dbReference type="ARBA" id="ARBA00022888"/>
    </source>
</evidence>
<organism evidence="10 11">
    <name type="scientific">Clostridium rhizosphaerae</name>
    <dbReference type="NCBI Taxonomy" id="2803861"/>
    <lineage>
        <taxon>Bacteria</taxon>
        <taxon>Bacillati</taxon>
        <taxon>Bacillota</taxon>
        <taxon>Clostridia</taxon>
        <taxon>Eubacteriales</taxon>
        <taxon>Clostridiaceae</taxon>
        <taxon>Clostridium</taxon>
    </lineage>
</organism>
<keyword evidence="7" id="KW-0315">Glutamine amidotransferase</keyword>
<keyword evidence="11" id="KW-1185">Reference proteome</keyword>
<dbReference type="SUPFAM" id="SSF52402">
    <property type="entry name" value="Adenine nucleotide alpha hydrolases-like"/>
    <property type="match status" value="1"/>
</dbReference>
<dbReference type="NCBIfam" id="TIGR01536">
    <property type="entry name" value="asn_synth_AEB"/>
    <property type="match status" value="1"/>
</dbReference>
<comment type="similarity">
    <text evidence="2">Belongs to the asparagine synthetase family.</text>
</comment>
<feature type="domain" description="Glutamine amidotransferase type-2" evidence="9">
    <location>
        <begin position="2"/>
        <end position="212"/>
    </location>
</feature>
<name>A0ABS1TBI5_9CLOT</name>
<reference evidence="10 11" key="1">
    <citation type="submission" date="2021-01" db="EMBL/GenBank/DDBJ databases">
        <title>Genome public.</title>
        <authorList>
            <person name="Liu C."/>
            <person name="Sun Q."/>
        </authorList>
    </citation>
    <scope>NUCLEOTIDE SEQUENCE [LARGE SCALE GENOMIC DNA]</scope>
    <source>
        <strain evidence="10 11">YIM B02515</strain>
    </source>
</reference>
<dbReference type="Pfam" id="PF13537">
    <property type="entry name" value="GATase_7"/>
    <property type="match status" value="1"/>
</dbReference>
<evidence type="ECO:0000313" key="11">
    <source>
        <dbReference type="Proteomes" id="UP000632377"/>
    </source>
</evidence>
<dbReference type="Gene3D" id="3.60.20.10">
    <property type="entry name" value="Glutamine Phosphoribosylpyrophosphate, subunit 1, domain 1"/>
    <property type="match status" value="1"/>
</dbReference>
<dbReference type="GO" id="GO:0004066">
    <property type="term" value="F:asparagine synthase (glutamine-hydrolyzing) activity"/>
    <property type="evidence" value="ECO:0007669"/>
    <property type="project" value="UniProtKB-EC"/>
</dbReference>
<dbReference type="EMBL" id="JAESWC010000008">
    <property type="protein sequence ID" value="MBL4936705.1"/>
    <property type="molecule type" value="Genomic_DNA"/>
</dbReference>
<dbReference type="InterPro" id="IPR017932">
    <property type="entry name" value="GATase_2_dom"/>
</dbReference>
<dbReference type="InterPro" id="IPR014729">
    <property type="entry name" value="Rossmann-like_a/b/a_fold"/>
</dbReference>
<dbReference type="InterPro" id="IPR001962">
    <property type="entry name" value="Asn_synthase"/>
</dbReference>
<comment type="caution">
    <text evidence="10">The sequence shown here is derived from an EMBL/GenBank/DDBJ whole genome shotgun (WGS) entry which is preliminary data.</text>
</comment>
<dbReference type="Gene3D" id="3.40.50.620">
    <property type="entry name" value="HUPs"/>
    <property type="match status" value="1"/>
</dbReference>
<accession>A0ABS1TBI5</accession>
<dbReference type="CDD" id="cd01991">
    <property type="entry name" value="Asn_synthase_B_C"/>
    <property type="match status" value="1"/>
</dbReference>
<evidence type="ECO:0000256" key="5">
    <source>
        <dbReference type="ARBA" id="ARBA00022840"/>
    </source>
</evidence>
<dbReference type="EC" id="6.3.5.4" evidence="3"/>
<evidence type="ECO:0000256" key="2">
    <source>
        <dbReference type="ARBA" id="ARBA00005752"/>
    </source>
</evidence>
<comment type="catalytic activity">
    <reaction evidence="8">
        <text>L-aspartate + L-glutamine + ATP + H2O = L-asparagine + L-glutamate + AMP + diphosphate + H(+)</text>
        <dbReference type="Rhea" id="RHEA:12228"/>
        <dbReference type="ChEBI" id="CHEBI:15377"/>
        <dbReference type="ChEBI" id="CHEBI:15378"/>
        <dbReference type="ChEBI" id="CHEBI:29985"/>
        <dbReference type="ChEBI" id="CHEBI:29991"/>
        <dbReference type="ChEBI" id="CHEBI:30616"/>
        <dbReference type="ChEBI" id="CHEBI:33019"/>
        <dbReference type="ChEBI" id="CHEBI:58048"/>
        <dbReference type="ChEBI" id="CHEBI:58359"/>
        <dbReference type="ChEBI" id="CHEBI:456215"/>
        <dbReference type="EC" id="6.3.5.4"/>
    </reaction>
</comment>
<evidence type="ECO:0000256" key="3">
    <source>
        <dbReference type="ARBA" id="ARBA00012737"/>
    </source>
</evidence>
<keyword evidence="6" id="KW-0028">Amino-acid biosynthesis</keyword>
<protein>
    <recommendedName>
        <fullName evidence="3">asparagine synthase (glutamine-hydrolyzing)</fullName>
        <ecNumber evidence="3">6.3.5.4</ecNumber>
    </recommendedName>
</protein>
<dbReference type="PANTHER" id="PTHR43284:SF1">
    <property type="entry name" value="ASPARAGINE SYNTHETASE"/>
    <property type="match status" value="1"/>
</dbReference>
<dbReference type="CDD" id="cd00712">
    <property type="entry name" value="AsnB"/>
    <property type="match status" value="1"/>
</dbReference>
<evidence type="ECO:0000256" key="1">
    <source>
        <dbReference type="ARBA" id="ARBA00005187"/>
    </source>
</evidence>
<evidence type="ECO:0000256" key="8">
    <source>
        <dbReference type="ARBA" id="ARBA00048741"/>
    </source>
</evidence>
<evidence type="ECO:0000256" key="7">
    <source>
        <dbReference type="ARBA" id="ARBA00022962"/>
    </source>
</evidence>
<sequence length="643" mass="74512">MCGICGFSGELVENLGIKSLKEMLGSLIHRGPDDDGMYFNKLIGFGMRRLSIIDLNNGHQPIHNENKNIWTIFNGEIYNYKFLKNFLQIRGHKFYTNTDTEVIVHLYEEYGEDFIQHLSGVFAIALWDNNLNKLILVRDRLGVKPLYYTIKNNTIIFASEIKSILCCGAVEREINNKIMGSYLTFRYIPGEQTLFNNIYKLMPGNSLVFVNNKIRIKQFWNVDFNVGFNEKPEIYYEDNIRSLLQTAIQDRLMSDVPIGVFLSGGLDSSIVLALASKLSSEKLKTFSVAFSKPSAKTSLSEFNELNYAKRVADFYGSEHYEYTIDTKEVIDDLNDIIWYLDEPLGDPTAIPLYYVSRLSKNHSKVVLSGEGADEIFAGYEIYREPNLINKYNNIPYFIRKGFIEPLVTKMPFKFGKDFLRRTEMNICSRYRGVGRTFREDEILRLLNLDFCESITNSLVEDYISSIYRTTELGDDINRMLYFDQKVWLPEDVLMKSDKITMANSIELRVPFLDYRLVQFASNIPSKLKYKGKCEKYILKQAFADILPDFVLKRQKNGFPVPITSLLNSEYKSFAQDILLSSSSINRGYFNKSYIENLFNTNSTRNPYTSRQIWLLLTFELWNKLYIDNFNTNANTPNIIEQTS</sequence>
<comment type="pathway">
    <text evidence="1">Amino-acid biosynthesis; L-asparagine biosynthesis; L-asparagine from L-aspartate (L-Gln route): step 1/1.</text>
</comment>
<evidence type="ECO:0000313" key="10">
    <source>
        <dbReference type="EMBL" id="MBL4936705.1"/>
    </source>
</evidence>
<gene>
    <name evidence="10" type="primary">asnB</name>
    <name evidence="10" type="ORF">JK636_13155</name>
</gene>